<comment type="catalytic activity">
    <reaction evidence="6 8">
        <text>lipid IVA (E. coli) + CMP-3-deoxy-beta-D-manno-octulosonate = alpha-Kdo-(2-&gt;6)-lipid IVA (E. coli) + CMP + H(+)</text>
        <dbReference type="Rhea" id="RHEA:28066"/>
        <dbReference type="ChEBI" id="CHEBI:15378"/>
        <dbReference type="ChEBI" id="CHEBI:58603"/>
        <dbReference type="ChEBI" id="CHEBI:60364"/>
        <dbReference type="ChEBI" id="CHEBI:60377"/>
        <dbReference type="ChEBI" id="CHEBI:85987"/>
        <dbReference type="EC" id="2.4.99.12"/>
    </reaction>
</comment>
<evidence type="ECO:0000313" key="11">
    <source>
        <dbReference type="Proteomes" id="UP000662783"/>
    </source>
</evidence>
<evidence type="ECO:0000256" key="1">
    <source>
        <dbReference type="ARBA" id="ARBA00004713"/>
    </source>
</evidence>
<gene>
    <name evidence="10" type="ORF">JR347_00940</name>
</gene>
<feature type="domain" description="3-deoxy-D-manno-octulosonic-acid transferase N-terminal" evidence="9">
    <location>
        <begin position="40"/>
        <end position="208"/>
    </location>
</feature>
<evidence type="ECO:0000259" key="9">
    <source>
        <dbReference type="Pfam" id="PF04413"/>
    </source>
</evidence>
<evidence type="ECO:0000256" key="2">
    <source>
        <dbReference type="ARBA" id="ARBA00012621"/>
    </source>
</evidence>
<keyword evidence="11" id="KW-1185">Reference proteome</keyword>
<dbReference type="Pfam" id="PF04413">
    <property type="entry name" value="Glycos_transf_N"/>
    <property type="match status" value="1"/>
</dbReference>
<evidence type="ECO:0000256" key="6">
    <source>
        <dbReference type="ARBA" id="ARBA00049183"/>
    </source>
</evidence>
<dbReference type="InterPro" id="IPR007507">
    <property type="entry name" value="Glycos_transf_N"/>
</dbReference>
<dbReference type="InterPro" id="IPR038107">
    <property type="entry name" value="Glycos_transf_N_sf"/>
</dbReference>
<evidence type="ECO:0000256" key="7">
    <source>
        <dbReference type="PIRSR" id="PIRSR639901-1"/>
    </source>
</evidence>
<dbReference type="Gene3D" id="3.40.50.2000">
    <property type="entry name" value="Glycogen Phosphorylase B"/>
    <property type="match status" value="1"/>
</dbReference>
<feature type="active site" description="Proton acceptor" evidence="7">
    <location>
        <position position="62"/>
    </location>
</feature>
<accession>A0A974WGY4</accession>
<dbReference type="AlphaFoldDB" id="A0A974WGY4"/>
<keyword evidence="8" id="KW-1003">Cell membrane</keyword>
<comment type="similarity">
    <text evidence="8">Belongs to the glycosyltransferase group 1 family.</text>
</comment>
<comment type="function">
    <text evidence="8">Involved in lipopolysaccharide (LPS) biosynthesis. Catalyzes the transfer of 3-deoxy-D-manno-octulosonate (Kdo) residue(s) from CMP-Kdo to lipid IV(A), the tetraacyldisaccharide-1,4'-bisphosphate precursor of lipid A.</text>
</comment>
<keyword evidence="8" id="KW-0472">Membrane</keyword>
<dbReference type="PANTHER" id="PTHR42755:SF1">
    <property type="entry name" value="3-DEOXY-D-MANNO-OCTULOSONIC ACID TRANSFERASE, MITOCHONDRIAL-RELATED"/>
    <property type="match status" value="1"/>
</dbReference>
<proteinExistence type="inferred from homology"/>
<dbReference type="EC" id="2.4.99.12" evidence="2 8"/>
<evidence type="ECO:0000256" key="3">
    <source>
        <dbReference type="ARBA" id="ARBA00019077"/>
    </source>
</evidence>
<dbReference type="Gene3D" id="3.40.50.11720">
    <property type="entry name" value="3-Deoxy-D-manno-octulosonic-acid transferase, N-terminal domain"/>
    <property type="match status" value="1"/>
</dbReference>
<organism evidence="10 11">
    <name type="scientific">Fulvivirga lutea</name>
    <dbReference type="NCBI Taxonomy" id="2810512"/>
    <lineage>
        <taxon>Bacteria</taxon>
        <taxon>Pseudomonadati</taxon>
        <taxon>Bacteroidota</taxon>
        <taxon>Cytophagia</taxon>
        <taxon>Cytophagales</taxon>
        <taxon>Fulvivirgaceae</taxon>
        <taxon>Fulvivirga</taxon>
    </lineage>
</organism>
<dbReference type="GO" id="GO:0043842">
    <property type="term" value="F:Kdo transferase activity"/>
    <property type="evidence" value="ECO:0007669"/>
    <property type="project" value="UniProtKB-EC"/>
</dbReference>
<dbReference type="InterPro" id="IPR039901">
    <property type="entry name" value="Kdotransferase"/>
</dbReference>
<keyword evidence="4 8" id="KW-0808">Transferase</keyword>
<protein>
    <recommendedName>
        <fullName evidence="3 8">3-deoxy-D-manno-octulosonic acid transferase</fullName>
        <shortName evidence="8">Kdo transferase</shortName>
        <ecNumber evidence="2 8">2.4.99.12</ecNumber>
    </recommendedName>
    <alternativeName>
        <fullName evidence="5 8">Lipid IV(A) 3-deoxy-D-manno-octulosonic acid transferase</fullName>
    </alternativeName>
</protein>
<comment type="pathway">
    <text evidence="1 8">Bacterial outer membrane biogenesis; LPS core biosynthesis.</text>
</comment>
<sequence length="412" mass="47616">MALFFYRAFTIFYRLAIWLASPFNQKAKKALKGRRGIFKLITTSLKNNKAKIAWFHCASLGEFEQGRPIIERFKTEFPDYKVLLTFFSPSGYEVRKNYDKADFVYYLPWDSKSNAKKFVKLVNPSVAIFVKYEFWHFYIKELHSQSIPILSVSSIFRPDQIYFKAYGKFYLKILKRINFFFVQNRASKILLEKHGIENSKVAGDTRFDRVAEIVNNRKLLPQVEKFKGHSRVMVIGSCWPEDLDVLMSFMNESDMKFIIAPHEIEGECQKIVLNEGMRKTILYSNIEQLSGYEEVLLIDNIGLLSSLYGYGDYAYVGGAFGAGLHNILEAATYGIPIFFGNKNYQKFNEAIDLINLGGAVAIKDETELRHQFREFENEKALQIAGQVNRDYVKDNTGATDKIIDYCKTILKP</sequence>
<evidence type="ECO:0000256" key="5">
    <source>
        <dbReference type="ARBA" id="ARBA00031445"/>
    </source>
</evidence>
<evidence type="ECO:0000313" key="10">
    <source>
        <dbReference type="EMBL" id="QSE97684.1"/>
    </source>
</evidence>
<dbReference type="SUPFAM" id="SSF53756">
    <property type="entry name" value="UDP-Glycosyltransferase/glycogen phosphorylase"/>
    <property type="match status" value="1"/>
</dbReference>
<dbReference type="GO" id="GO:0005886">
    <property type="term" value="C:plasma membrane"/>
    <property type="evidence" value="ECO:0007669"/>
    <property type="project" value="UniProtKB-SubCell"/>
</dbReference>
<dbReference type="RefSeq" id="WP_205722193.1">
    <property type="nucleotide sequence ID" value="NZ_CP070608.1"/>
</dbReference>
<dbReference type="GO" id="GO:0009245">
    <property type="term" value="P:lipid A biosynthetic process"/>
    <property type="evidence" value="ECO:0007669"/>
    <property type="project" value="TreeGrafter"/>
</dbReference>
<reference evidence="10" key="1">
    <citation type="submission" date="2021-02" db="EMBL/GenBank/DDBJ databases">
        <title>Fulvivirga sp. S481 isolated from sea water.</title>
        <authorList>
            <person name="Bae S.S."/>
            <person name="Baek K."/>
        </authorList>
    </citation>
    <scope>NUCLEOTIDE SEQUENCE</scope>
    <source>
        <strain evidence="10">S481</strain>
    </source>
</reference>
<evidence type="ECO:0000256" key="8">
    <source>
        <dbReference type="RuleBase" id="RU365103"/>
    </source>
</evidence>
<name>A0A974WGY4_9BACT</name>
<dbReference type="KEGG" id="fuv:JR347_00940"/>
<dbReference type="EMBL" id="CP070608">
    <property type="protein sequence ID" value="QSE97684.1"/>
    <property type="molecule type" value="Genomic_DNA"/>
</dbReference>
<dbReference type="GO" id="GO:0009244">
    <property type="term" value="P:lipopolysaccharide core region biosynthetic process"/>
    <property type="evidence" value="ECO:0007669"/>
    <property type="project" value="UniProtKB-UniRule"/>
</dbReference>
<dbReference type="PANTHER" id="PTHR42755">
    <property type="entry name" value="3-DEOXY-MANNO-OCTULOSONATE CYTIDYLYLTRANSFERASE"/>
    <property type="match status" value="1"/>
</dbReference>
<keyword evidence="8" id="KW-0448">Lipopolysaccharide biosynthesis</keyword>
<dbReference type="Proteomes" id="UP000662783">
    <property type="component" value="Chromosome"/>
</dbReference>
<evidence type="ECO:0000256" key="4">
    <source>
        <dbReference type="ARBA" id="ARBA00022679"/>
    </source>
</evidence>
<comment type="subcellular location">
    <subcellularLocation>
        <location evidence="8">Cell membrane</location>
    </subcellularLocation>
</comment>